<dbReference type="PROSITE" id="PS51194">
    <property type="entry name" value="HELICASE_CTER"/>
    <property type="match status" value="1"/>
</dbReference>
<comment type="similarity">
    <text evidence="7">Belongs to the DEAD box helicase family.</text>
</comment>
<evidence type="ECO:0000256" key="6">
    <source>
        <dbReference type="PROSITE-ProRule" id="PRU00552"/>
    </source>
</evidence>
<feature type="short sequence motif" description="Q motif" evidence="6">
    <location>
        <begin position="141"/>
        <end position="169"/>
    </location>
</feature>
<dbReference type="GO" id="GO:0016787">
    <property type="term" value="F:hydrolase activity"/>
    <property type="evidence" value="ECO:0007669"/>
    <property type="project" value="UniProtKB-KW"/>
</dbReference>
<dbReference type="InterPro" id="IPR011545">
    <property type="entry name" value="DEAD/DEAH_box_helicase_dom"/>
</dbReference>
<sequence>MSESNEESPPPQEETEEKSDEGAEPSAETSEPEESDDPSSSQVRMKAHTVLAKVKKAEERRGILPDDDSKDAANYASKADDQAAVAAKRKKEKEIADKKKESSEELTKRLQKLALERQKENRHERLRVIQSDENSHLHSAKTFQELKLPDHLLKAVFEMGFERPSAIQEEALPRILANPPRNVIGQAQSGSGKTAAFVLGMLYRIQVDAPATCQALCVTPTRELAVQIFQNAVTPMAAHMMGLKVRLALSGEVLDRGAKLDAHMVIGTPGKVVDWLKRKIIDHKRIKVFVLDEADNMVSESGHRANSLLIKKQMPKGCQSLLFSATFPPEVIAFAEKMVYNPDKILIESGPEFLVLDVIKQLWIDCQSYDGGKLQFLEDIYSLLVIGQSIIFVGTKRDADSVHRTLTDSGYTCSLLHSSVDNEERDRTMEAFRRNESNVLITTNVLARGVDVDNVCLVVNYDVPVDKDGNPDFETYLHRIGRTGRFGRKGTAINLIGDQRSIEVLAAIEAHFSSDGEEMISNAPADPEALADMIQI</sequence>
<keyword evidence="5 7" id="KW-0067">ATP-binding</keyword>
<comment type="caution">
    <text evidence="12">The sequence shown here is derived from an EMBL/GenBank/DDBJ whole genome shotgun (WGS) entry which is preliminary data.</text>
</comment>
<evidence type="ECO:0000259" key="11">
    <source>
        <dbReference type="PROSITE" id="PS51195"/>
    </source>
</evidence>
<keyword evidence="13" id="KW-1185">Reference proteome</keyword>
<dbReference type="InterPro" id="IPR000629">
    <property type="entry name" value="RNA-helicase_DEAD-box_CS"/>
</dbReference>
<name>A0ABD3QQT4_9STRA</name>
<dbReference type="GO" id="GO:0005524">
    <property type="term" value="F:ATP binding"/>
    <property type="evidence" value="ECO:0007669"/>
    <property type="project" value="UniProtKB-KW"/>
</dbReference>
<keyword evidence="2 7" id="KW-0547">Nucleotide-binding</keyword>
<evidence type="ECO:0000256" key="8">
    <source>
        <dbReference type="SAM" id="MobiDB-lite"/>
    </source>
</evidence>
<dbReference type="CDD" id="cd17963">
    <property type="entry name" value="DEADc_DDX19_DDX25"/>
    <property type="match status" value="1"/>
</dbReference>
<dbReference type="PANTHER" id="PTHR47958">
    <property type="entry name" value="ATP-DEPENDENT RNA HELICASE DBP3"/>
    <property type="match status" value="1"/>
</dbReference>
<dbReference type="PROSITE" id="PS51195">
    <property type="entry name" value="Q_MOTIF"/>
    <property type="match status" value="1"/>
</dbReference>
<keyword evidence="4 7" id="KW-0347">Helicase</keyword>
<evidence type="ECO:0000256" key="3">
    <source>
        <dbReference type="ARBA" id="ARBA00022801"/>
    </source>
</evidence>
<dbReference type="SUPFAM" id="SSF52540">
    <property type="entry name" value="P-loop containing nucleoside triphosphate hydrolases"/>
    <property type="match status" value="1"/>
</dbReference>
<dbReference type="PROSITE" id="PS51192">
    <property type="entry name" value="HELICASE_ATP_BIND_1"/>
    <property type="match status" value="1"/>
</dbReference>
<feature type="domain" description="DEAD-box RNA helicase Q" evidence="11">
    <location>
        <begin position="141"/>
        <end position="169"/>
    </location>
</feature>
<dbReference type="InterPro" id="IPR001650">
    <property type="entry name" value="Helicase_C-like"/>
</dbReference>
<evidence type="ECO:0000256" key="7">
    <source>
        <dbReference type="RuleBase" id="RU000492"/>
    </source>
</evidence>
<feature type="region of interest" description="Disordered" evidence="8">
    <location>
        <begin position="1"/>
        <end position="107"/>
    </location>
</feature>
<evidence type="ECO:0000259" key="9">
    <source>
        <dbReference type="PROSITE" id="PS51192"/>
    </source>
</evidence>
<evidence type="ECO:0000256" key="2">
    <source>
        <dbReference type="ARBA" id="ARBA00022741"/>
    </source>
</evidence>
<evidence type="ECO:0000256" key="1">
    <source>
        <dbReference type="ARBA" id="ARBA00012552"/>
    </source>
</evidence>
<dbReference type="InterPro" id="IPR014014">
    <property type="entry name" value="RNA_helicase_DEAD_Q_motif"/>
</dbReference>
<dbReference type="CDD" id="cd18787">
    <property type="entry name" value="SF2_C_DEAD"/>
    <property type="match status" value="1"/>
</dbReference>
<evidence type="ECO:0000313" key="13">
    <source>
        <dbReference type="Proteomes" id="UP001516023"/>
    </source>
</evidence>
<dbReference type="Pfam" id="PF00271">
    <property type="entry name" value="Helicase_C"/>
    <property type="match status" value="1"/>
</dbReference>
<dbReference type="EC" id="3.6.4.13" evidence="1"/>
<dbReference type="GO" id="GO:0003724">
    <property type="term" value="F:RNA helicase activity"/>
    <property type="evidence" value="ECO:0007669"/>
    <property type="project" value="UniProtKB-EC"/>
</dbReference>
<organism evidence="12 13">
    <name type="scientific">Cyclotella cryptica</name>
    <dbReference type="NCBI Taxonomy" id="29204"/>
    <lineage>
        <taxon>Eukaryota</taxon>
        <taxon>Sar</taxon>
        <taxon>Stramenopiles</taxon>
        <taxon>Ochrophyta</taxon>
        <taxon>Bacillariophyta</taxon>
        <taxon>Coscinodiscophyceae</taxon>
        <taxon>Thalassiosirophycidae</taxon>
        <taxon>Stephanodiscales</taxon>
        <taxon>Stephanodiscaceae</taxon>
        <taxon>Cyclotella</taxon>
    </lineage>
</organism>
<proteinExistence type="inferred from homology"/>
<gene>
    <name evidence="12" type="ORF">HJC23_007146</name>
</gene>
<keyword evidence="3 7" id="KW-0378">Hydrolase</keyword>
<dbReference type="SMART" id="SM00487">
    <property type="entry name" value="DEXDc"/>
    <property type="match status" value="1"/>
</dbReference>
<dbReference type="EMBL" id="JABMIG020000020">
    <property type="protein sequence ID" value="KAL3802321.1"/>
    <property type="molecule type" value="Genomic_DNA"/>
</dbReference>
<dbReference type="Proteomes" id="UP001516023">
    <property type="component" value="Unassembled WGS sequence"/>
</dbReference>
<dbReference type="AlphaFoldDB" id="A0ABD3QQT4"/>
<evidence type="ECO:0000256" key="4">
    <source>
        <dbReference type="ARBA" id="ARBA00022806"/>
    </source>
</evidence>
<dbReference type="InterPro" id="IPR014001">
    <property type="entry name" value="Helicase_ATP-bd"/>
</dbReference>
<dbReference type="Pfam" id="PF00270">
    <property type="entry name" value="DEAD"/>
    <property type="match status" value="1"/>
</dbReference>
<protein>
    <recommendedName>
        <fullName evidence="1">RNA helicase</fullName>
        <ecNumber evidence="1">3.6.4.13</ecNumber>
    </recommendedName>
</protein>
<feature type="compositionally biased region" description="Basic and acidic residues" evidence="8">
    <location>
        <begin position="55"/>
        <end position="64"/>
    </location>
</feature>
<dbReference type="InterPro" id="IPR027417">
    <property type="entry name" value="P-loop_NTPase"/>
</dbReference>
<evidence type="ECO:0000313" key="12">
    <source>
        <dbReference type="EMBL" id="KAL3802321.1"/>
    </source>
</evidence>
<feature type="domain" description="Helicase C-terminal" evidence="10">
    <location>
        <begin position="376"/>
        <end position="534"/>
    </location>
</feature>
<feature type="domain" description="Helicase ATP-binding" evidence="9">
    <location>
        <begin position="174"/>
        <end position="345"/>
    </location>
</feature>
<dbReference type="PROSITE" id="PS00039">
    <property type="entry name" value="DEAD_ATP_HELICASE"/>
    <property type="match status" value="1"/>
</dbReference>
<feature type="compositionally biased region" description="Acidic residues" evidence="8">
    <location>
        <begin position="13"/>
        <end position="23"/>
    </location>
</feature>
<feature type="compositionally biased region" description="Basic and acidic residues" evidence="8">
    <location>
        <begin position="92"/>
        <end position="107"/>
    </location>
</feature>
<reference evidence="12 13" key="1">
    <citation type="journal article" date="2020" name="G3 (Bethesda)">
        <title>Improved Reference Genome for Cyclotella cryptica CCMP332, a Model for Cell Wall Morphogenesis, Salinity Adaptation, and Lipid Production in Diatoms (Bacillariophyta).</title>
        <authorList>
            <person name="Roberts W.R."/>
            <person name="Downey K.M."/>
            <person name="Ruck E.C."/>
            <person name="Traller J.C."/>
            <person name="Alverson A.J."/>
        </authorList>
    </citation>
    <scope>NUCLEOTIDE SEQUENCE [LARGE SCALE GENOMIC DNA]</scope>
    <source>
        <strain evidence="12 13">CCMP332</strain>
    </source>
</reference>
<evidence type="ECO:0000259" key="10">
    <source>
        <dbReference type="PROSITE" id="PS51194"/>
    </source>
</evidence>
<dbReference type="SMART" id="SM00490">
    <property type="entry name" value="HELICc"/>
    <property type="match status" value="1"/>
</dbReference>
<evidence type="ECO:0000256" key="5">
    <source>
        <dbReference type="ARBA" id="ARBA00022840"/>
    </source>
</evidence>
<dbReference type="Gene3D" id="3.40.50.300">
    <property type="entry name" value="P-loop containing nucleotide triphosphate hydrolases"/>
    <property type="match status" value="2"/>
</dbReference>
<accession>A0ABD3QQT4</accession>